<feature type="compositionally biased region" description="Acidic residues" evidence="1">
    <location>
        <begin position="38"/>
        <end position="53"/>
    </location>
</feature>
<gene>
    <name evidence="2" type="ORF">PVK06_002291</name>
</gene>
<evidence type="ECO:0000313" key="2">
    <source>
        <dbReference type="EMBL" id="KAK5846025.1"/>
    </source>
</evidence>
<reference evidence="2 3" key="1">
    <citation type="submission" date="2023-03" db="EMBL/GenBank/DDBJ databases">
        <title>WGS of Gossypium arboreum.</title>
        <authorList>
            <person name="Yu D."/>
        </authorList>
    </citation>
    <scope>NUCLEOTIDE SEQUENCE [LARGE SCALE GENOMIC DNA]</scope>
    <source>
        <tissue evidence="2">Leaf</tissue>
    </source>
</reference>
<accession>A0ABR0R370</accession>
<evidence type="ECO:0000313" key="3">
    <source>
        <dbReference type="Proteomes" id="UP001358586"/>
    </source>
</evidence>
<keyword evidence="3" id="KW-1185">Reference proteome</keyword>
<evidence type="ECO:0000256" key="1">
    <source>
        <dbReference type="SAM" id="MobiDB-lite"/>
    </source>
</evidence>
<organism evidence="2 3">
    <name type="scientific">Gossypium arboreum</name>
    <name type="common">Tree cotton</name>
    <name type="synonym">Gossypium nanking</name>
    <dbReference type="NCBI Taxonomy" id="29729"/>
    <lineage>
        <taxon>Eukaryota</taxon>
        <taxon>Viridiplantae</taxon>
        <taxon>Streptophyta</taxon>
        <taxon>Embryophyta</taxon>
        <taxon>Tracheophyta</taxon>
        <taxon>Spermatophyta</taxon>
        <taxon>Magnoliopsida</taxon>
        <taxon>eudicotyledons</taxon>
        <taxon>Gunneridae</taxon>
        <taxon>Pentapetalae</taxon>
        <taxon>rosids</taxon>
        <taxon>malvids</taxon>
        <taxon>Malvales</taxon>
        <taxon>Malvaceae</taxon>
        <taxon>Malvoideae</taxon>
        <taxon>Gossypium</taxon>
    </lineage>
</organism>
<sequence>MSELPANNKEENHPQEQQQRSNSNYTPRPNLNNSNDDSGGEYETDEYFGDEDSENKKTRRAGG</sequence>
<protein>
    <submittedName>
        <fullName evidence="2">Uncharacterized protein</fullName>
    </submittedName>
</protein>
<feature type="compositionally biased region" description="Polar residues" evidence="1">
    <location>
        <begin position="15"/>
        <end position="37"/>
    </location>
</feature>
<comment type="caution">
    <text evidence="2">The sequence shown here is derived from an EMBL/GenBank/DDBJ whole genome shotgun (WGS) entry which is preliminary data.</text>
</comment>
<dbReference type="Proteomes" id="UP001358586">
    <property type="component" value="Chromosome 1"/>
</dbReference>
<name>A0ABR0R370_GOSAR</name>
<proteinExistence type="predicted"/>
<feature type="region of interest" description="Disordered" evidence="1">
    <location>
        <begin position="1"/>
        <end position="63"/>
    </location>
</feature>
<dbReference type="EMBL" id="JARKNE010000001">
    <property type="protein sequence ID" value="KAK5846025.1"/>
    <property type="molecule type" value="Genomic_DNA"/>
</dbReference>